<dbReference type="EMBL" id="VDLX02000007">
    <property type="protein sequence ID" value="KAB8193433.1"/>
    <property type="molecule type" value="Genomic_DNA"/>
</dbReference>
<reference evidence="1 2" key="1">
    <citation type="submission" date="2019-10" db="EMBL/GenBank/DDBJ databases">
        <title>Nonomuraea sp. nov., isolated from Phyllanthus amarus.</title>
        <authorList>
            <person name="Klykleung N."/>
            <person name="Tanasupawat S."/>
        </authorList>
    </citation>
    <scope>NUCLEOTIDE SEQUENCE [LARGE SCALE GENOMIC DNA]</scope>
    <source>
        <strain evidence="1 2">PA1-10</strain>
    </source>
</reference>
<keyword evidence="2" id="KW-1185">Reference proteome</keyword>
<proteinExistence type="predicted"/>
<protein>
    <submittedName>
        <fullName evidence="1">DUF998 domain-containing protein</fullName>
    </submittedName>
</protein>
<dbReference type="AlphaFoldDB" id="A0A5C4WEH3"/>
<accession>A0A5C4WEH3</accession>
<gene>
    <name evidence="1" type="ORF">FH608_019500</name>
</gene>
<dbReference type="OrthoDB" id="5143386at2"/>
<dbReference type="InterPro" id="IPR009339">
    <property type="entry name" value="DUF998"/>
</dbReference>
<dbReference type="RefSeq" id="WP_139631988.1">
    <property type="nucleotide sequence ID" value="NZ_CP045572.1"/>
</dbReference>
<accession>A0A5P9Z189</accession>
<evidence type="ECO:0000313" key="1">
    <source>
        <dbReference type="EMBL" id="KAB8193433.1"/>
    </source>
</evidence>
<evidence type="ECO:0000313" key="2">
    <source>
        <dbReference type="Proteomes" id="UP000312512"/>
    </source>
</evidence>
<name>A0A5C4WEH3_9ACTN</name>
<sequence>MKGLLVSGFATIGAGSAAMLTLHAESDLDPMHSVISEYAFQAAGWLLPASLTLFAVGSALFAEALRRAGASRWAVALLLAWGASMFLIGAFPTDRPGVPLSLSGGIHRYAAFAAFVVMPVAGLLLARARIRYARAVRVLSGLALGALVLVVVPYVVRMFGVPLTNDQIPAGLTQRAVVITELGVLALTGLSMLKPSARHARAGSAAVLA</sequence>
<organism evidence="1 2">
    <name type="scientific">Nonomuraea phyllanthi</name>
    <dbReference type="NCBI Taxonomy" id="2219224"/>
    <lineage>
        <taxon>Bacteria</taxon>
        <taxon>Bacillati</taxon>
        <taxon>Actinomycetota</taxon>
        <taxon>Actinomycetes</taxon>
        <taxon>Streptosporangiales</taxon>
        <taxon>Streptosporangiaceae</taxon>
        <taxon>Nonomuraea</taxon>
    </lineage>
</organism>
<dbReference type="Pfam" id="PF06197">
    <property type="entry name" value="DUF998"/>
    <property type="match status" value="1"/>
</dbReference>
<comment type="caution">
    <text evidence="1">The sequence shown here is derived from an EMBL/GenBank/DDBJ whole genome shotgun (WGS) entry which is preliminary data.</text>
</comment>
<dbReference type="Proteomes" id="UP000312512">
    <property type="component" value="Unassembled WGS sequence"/>
</dbReference>